<dbReference type="EMBL" id="CP002217">
    <property type="protein sequence ID" value="ADN56603.1"/>
    <property type="molecule type" value="Genomic_DNA"/>
</dbReference>
<dbReference type="Pfam" id="PF11160">
    <property type="entry name" value="Hva1_TUDOR"/>
    <property type="match status" value="1"/>
</dbReference>
<reference evidence="3" key="1">
    <citation type="submission" date="2010-09" db="EMBL/GenBank/DDBJ databases">
        <title>Complete sequence of chromosome1 of Burkholderia sp. CCGE1003.</title>
        <authorList>
            <consortium name="US DOE Joint Genome Institute"/>
            <person name="Lucas S."/>
            <person name="Copeland A."/>
            <person name="Lapidus A."/>
            <person name="Cheng J.-F."/>
            <person name="Bruce D."/>
            <person name="Goodwin L."/>
            <person name="Pitluck S."/>
            <person name="Daligault H."/>
            <person name="Davenport K."/>
            <person name="Detter J.C."/>
            <person name="Han C."/>
            <person name="Tapia R."/>
            <person name="Land M."/>
            <person name="Hauser L."/>
            <person name="Jeffries C."/>
            <person name="Kyrpides N."/>
            <person name="Ivanova N."/>
            <person name="Ovchinnikova G."/>
            <person name="Martinez-Romero E."/>
            <person name="Rogel M.A."/>
            <person name="Auchtung J."/>
            <person name="Tiedje J.M."/>
            <person name="Woyke T."/>
        </authorList>
    </citation>
    <scope>NUCLEOTIDE SEQUENCE</scope>
    <source>
        <strain evidence="3">CCGE1003</strain>
    </source>
</reference>
<dbReference type="AlphaFoldDB" id="E1T909"/>
<accession>E1T909</accession>
<protein>
    <recommendedName>
        <fullName evidence="2">Hypervirulence associated protein TUDOR domain-containing protein</fullName>
    </recommendedName>
</protein>
<dbReference type="OrthoDB" id="71751at2"/>
<dbReference type="KEGG" id="bgf:BC1003_0600"/>
<evidence type="ECO:0000256" key="1">
    <source>
        <dbReference type="SAM" id="MobiDB-lite"/>
    </source>
</evidence>
<feature type="region of interest" description="Disordered" evidence="1">
    <location>
        <begin position="1"/>
        <end position="21"/>
    </location>
</feature>
<feature type="compositionally biased region" description="Basic residues" evidence="1">
    <location>
        <begin position="57"/>
        <end position="71"/>
    </location>
</feature>
<dbReference type="InterPro" id="IPR021331">
    <property type="entry name" value="Hva1_TUDOR"/>
</dbReference>
<name>E1T909_BURSG</name>
<organism evidence="3">
    <name type="scientific">Burkholderia sp. (strain CCGE1003)</name>
    <dbReference type="NCBI Taxonomy" id="640512"/>
    <lineage>
        <taxon>Bacteria</taxon>
        <taxon>Pseudomonadati</taxon>
        <taxon>Pseudomonadota</taxon>
        <taxon>Betaproteobacteria</taxon>
        <taxon>Burkholderiales</taxon>
        <taxon>Burkholderiaceae</taxon>
        <taxon>Burkholderia</taxon>
    </lineage>
</organism>
<proteinExistence type="predicted"/>
<gene>
    <name evidence="3" type="ordered locus">BC1003_0600</name>
</gene>
<feature type="domain" description="Hypervirulence associated protein TUDOR" evidence="2">
    <location>
        <begin position="9"/>
        <end position="66"/>
    </location>
</feature>
<dbReference type="eggNOG" id="ENOG5033F1N">
    <property type="taxonomic scope" value="Bacteria"/>
</dbReference>
<sequence length="71" mass="7757">MSHELKVNDRVSWNTPQGETHGHVTRVITERAKVDGHVVAASPSDPSYEVESDKSGKRAVHKASALHKSRG</sequence>
<dbReference type="STRING" id="640512.BC1003_0600"/>
<feature type="region of interest" description="Disordered" evidence="1">
    <location>
        <begin position="40"/>
        <end position="71"/>
    </location>
</feature>
<evidence type="ECO:0000313" key="3">
    <source>
        <dbReference type="EMBL" id="ADN56603.1"/>
    </source>
</evidence>
<evidence type="ECO:0000259" key="2">
    <source>
        <dbReference type="Pfam" id="PF11160"/>
    </source>
</evidence>
<dbReference type="Gene3D" id="2.30.30.1060">
    <property type="match status" value="1"/>
</dbReference>
<dbReference type="HOGENOM" id="CLU_180079_1_1_4"/>